<accession>A0A073CF54</accession>
<dbReference type="HOGENOM" id="CLU_1693857_0_0_3"/>
<dbReference type="Proteomes" id="UP000027395">
    <property type="component" value="Chromosome"/>
</dbReference>
<dbReference type="Pfam" id="PF09720">
    <property type="entry name" value="Unstab_antitox"/>
    <property type="match status" value="1"/>
</dbReference>
<proteinExistence type="predicted"/>
<dbReference type="STRING" id="388467.A19Y_1208"/>
<evidence type="ECO:0000313" key="1">
    <source>
        <dbReference type="EMBL" id="KEI66288.1"/>
    </source>
</evidence>
<dbReference type="eggNOG" id="ENOG5032U5X">
    <property type="taxonomic scope" value="Bacteria"/>
</dbReference>
<evidence type="ECO:0000313" key="2">
    <source>
        <dbReference type="Proteomes" id="UP000027395"/>
    </source>
</evidence>
<sequence length="155" mass="17287">MIKSLNTMTIENLEAQVMALPRDAQVILLSRLLKHLGQSRENDAEVVSSWSEEAQRRDREMDSGEVTGIPAEQVFDKTRGKELYENVIRAQVETPENIGKIVSINVETGEYEIGEDLVVTSRKLQAKQANAIIWAERIGFNAVYAVGGTLVRTAE</sequence>
<gene>
    <name evidence="1" type="ORF">A19Y_1208</name>
</gene>
<keyword evidence="2" id="KW-1185">Reference proteome</keyword>
<dbReference type="InterPro" id="IPR013406">
    <property type="entry name" value="CHP02574_addiction_mod"/>
</dbReference>
<dbReference type="EMBL" id="CM002803">
    <property type="protein sequence ID" value="KEI66288.1"/>
    <property type="molecule type" value="Genomic_DNA"/>
</dbReference>
<dbReference type="AlphaFoldDB" id="A0A073CF54"/>
<dbReference type="PATRIC" id="fig|388467.6.peg.1147"/>
<name>A0A073CF54_PLAA1</name>
<protein>
    <submittedName>
        <fullName evidence="1">Uncharacterized protein</fullName>
    </submittedName>
</protein>
<organism evidence="1 2">
    <name type="scientific">Planktothrix agardhii (strain NIVA-CYA 126/8)</name>
    <dbReference type="NCBI Taxonomy" id="388467"/>
    <lineage>
        <taxon>Bacteria</taxon>
        <taxon>Bacillati</taxon>
        <taxon>Cyanobacteriota</taxon>
        <taxon>Cyanophyceae</taxon>
        <taxon>Oscillatoriophycideae</taxon>
        <taxon>Oscillatoriales</taxon>
        <taxon>Microcoleaceae</taxon>
        <taxon>Planktothrix</taxon>
    </lineage>
</organism>
<reference evidence="1 2" key="1">
    <citation type="journal article" date="2014" name="Appl. Environ. Microbiol.">
        <title>Elucidation of insertion elements encoded on plasmids and in vitro construction of shuttle vectors from the toxic cyanobacterium Planktothrix.</title>
        <authorList>
            <person name="Christiansen G."/>
            <person name="Goesmann A."/>
            <person name="Kurmayer R."/>
        </authorList>
    </citation>
    <scope>NUCLEOTIDE SEQUENCE [LARGE SCALE GENOMIC DNA]</scope>
    <source>
        <strain evidence="1 2">NIVA-CYA 126/8</strain>
    </source>
</reference>